<dbReference type="GO" id="GO:0008270">
    <property type="term" value="F:zinc ion binding"/>
    <property type="evidence" value="ECO:0007669"/>
    <property type="project" value="UniProtKB-KW"/>
</dbReference>
<evidence type="ECO:0000256" key="2">
    <source>
        <dbReference type="ARBA" id="ARBA00022771"/>
    </source>
</evidence>
<evidence type="ECO:0000313" key="9">
    <source>
        <dbReference type="EMBL" id="KAK1362836.1"/>
    </source>
</evidence>
<keyword evidence="5" id="KW-0175">Coiled coil</keyword>
<keyword evidence="2 4" id="KW-0863">Zinc-finger</keyword>
<evidence type="ECO:0000256" key="3">
    <source>
        <dbReference type="ARBA" id="ARBA00022833"/>
    </source>
</evidence>
<protein>
    <recommendedName>
        <fullName evidence="8">BED-type domain-containing protein</fullName>
    </recommendedName>
</protein>
<comment type="caution">
    <text evidence="9">The sequence shown here is derived from an EMBL/GenBank/DDBJ whole genome shotgun (WGS) entry which is preliminary data.</text>
</comment>
<keyword evidence="1" id="KW-0479">Metal-binding</keyword>
<dbReference type="PANTHER" id="PTHR46951:SF2">
    <property type="entry name" value="BED-TYPE DOMAIN-CONTAINING PROTEIN"/>
    <property type="match status" value="1"/>
</dbReference>
<evidence type="ECO:0000256" key="5">
    <source>
        <dbReference type="SAM" id="Coils"/>
    </source>
</evidence>
<feature type="chain" id="PRO_5042146015" description="BED-type domain-containing protein" evidence="7">
    <location>
        <begin position="25"/>
        <end position="182"/>
    </location>
</feature>
<evidence type="ECO:0000256" key="6">
    <source>
        <dbReference type="SAM" id="MobiDB-lite"/>
    </source>
</evidence>
<proteinExistence type="predicted"/>
<sequence length="182" mass="20897">MMISLTMIFLILIIYIVLTSPCRALIQCLPSLSPSFPIMNDTQIDFAWEHGKKIVKGKRAYAVCNYCSHTVQGVARLKYHLANVKGIIKVCKKVPQPVKEGFRENFCEHPSNPKLLILKDKQNRVPVPDQEDRHGDDANSPERPRPSKSVKTGFQRLEERMEKTKADLDELREQLQKLRDAE</sequence>
<evidence type="ECO:0000256" key="4">
    <source>
        <dbReference type="PROSITE-ProRule" id="PRU00027"/>
    </source>
</evidence>
<evidence type="ECO:0000256" key="1">
    <source>
        <dbReference type="ARBA" id="ARBA00022723"/>
    </source>
</evidence>
<gene>
    <name evidence="9" type="ORF">POM88_038397</name>
</gene>
<feature type="domain" description="BED-type" evidence="8">
    <location>
        <begin position="42"/>
        <end position="98"/>
    </location>
</feature>
<dbReference type="PROSITE" id="PS50808">
    <property type="entry name" value="ZF_BED"/>
    <property type="match status" value="1"/>
</dbReference>
<dbReference type="InterPro" id="IPR003656">
    <property type="entry name" value="Znf_BED"/>
</dbReference>
<organism evidence="9 10">
    <name type="scientific">Heracleum sosnowskyi</name>
    <dbReference type="NCBI Taxonomy" id="360622"/>
    <lineage>
        <taxon>Eukaryota</taxon>
        <taxon>Viridiplantae</taxon>
        <taxon>Streptophyta</taxon>
        <taxon>Embryophyta</taxon>
        <taxon>Tracheophyta</taxon>
        <taxon>Spermatophyta</taxon>
        <taxon>Magnoliopsida</taxon>
        <taxon>eudicotyledons</taxon>
        <taxon>Gunneridae</taxon>
        <taxon>Pentapetalae</taxon>
        <taxon>asterids</taxon>
        <taxon>campanulids</taxon>
        <taxon>Apiales</taxon>
        <taxon>Apiaceae</taxon>
        <taxon>Apioideae</taxon>
        <taxon>apioid superclade</taxon>
        <taxon>Tordylieae</taxon>
        <taxon>Tordyliinae</taxon>
        <taxon>Heracleum</taxon>
    </lineage>
</organism>
<keyword evidence="10" id="KW-1185">Reference proteome</keyword>
<feature type="signal peptide" evidence="7">
    <location>
        <begin position="1"/>
        <end position="24"/>
    </location>
</feature>
<feature type="compositionally biased region" description="Basic and acidic residues" evidence="6">
    <location>
        <begin position="130"/>
        <end position="145"/>
    </location>
</feature>
<evidence type="ECO:0000256" key="7">
    <source>
        <dbReference type="SAM" id="SignalP"/>
    </source>
</evidence>
<reference evidence="9" key="1">
    <citation type="submission" date="2023-02" db="EMBL/GenBank/DDBJ databases">
        <title>Genome of toxic invasive species Heracleum sosnowskyi carries increased number of genes despite the absence of recent whole-genome duplications.</title>
        <authorList>
            <person name="Schelkunov M."/>
            <person name="Shtratnikova V."/>
            <person name="Makarenko M."/>
            <person name="Klepikova A."/>
            <person name="Omelchenko D."/>
            <person name="Novikova G."/>
            <person name="Obukhova E."/>
            <person name="Bogdanov V."/>
            <person name="Penin A."/>
            <person name="Logacheva M."/>
        </authorList>
    </citation>
    <scope>NUCLEOTIDE SEQUENCE</scope>
    <source>
        <strain evidence="9">Hsosn_3</strain>
        <tissue evidence="9">Leaf</tissue>
    </source>
</reference>
<dbReference type="Proteomes" id="UP001237642">
    <property type="component" value="Unassembled WGS sequence"/>
</dbReference>
<keyword evidence="7" id="KW-0732">Signal</keyword>
<keyword evidence="3" id="KW-0862">Zinc</keyword>
<evidence type="ECO:0000259" key="8">
    <source>
        <dbReference type="PROSITE" id="PS50808"/>
    </source>
</evidence>
<feature type="region of interest" description="Disordered" evidence="6">
    <location>
        <begin position="120"/>
        <end position="154"/>
    </location>
</feature>
<dbReference type="EMBL" id="JAUIZM010000009">
    <property type="protein sequence ID" value="KAK1362836.1"/>
    <property type="molecule type" value="Genomic_DNA"/>
</dbReference>
<evidence type="ECO:0000313" key="10">
    <source>
        <dbReference type="Proteomes" id="UP001237642"/>
    </source>
</evidence>
<dbReference type="AlphaFoldDB" id="A0AAD8M6U9"/>
<accession>A0AAD8M6U9</accession>
<name>A0AAD8M6U9_9APIA</name>
<feature type="coiled-coil region" evidence="5">
    <location>
        <begin position="154"/>
        <end position="181"/>
    </location>
</feature>
<dbReference type="GO" id="GO:0003677">
    <property type="term" value="F:DNA binding"/>
    <property type="evidence" value="ECO:0007669"/>
    <property type="project" value="InterPro"/>
</dbReference>
<reference evidence="9" key="2">
    <citation type="submission" date="2023-05" db="EMBL/GenBank/DDBJ databases">
        <authorList>
            <person name="Schelkunov M.I."/>
        </authorList>
    </citation>
    <scope>NUCLEOTIDE SEQUENCE</scope>
    <source>
        <strain evidence="9">Hsosn_3</strain>
        <tissue evidence="9">Leaf</tissue>
    </source>
</reference>
<dbReference type="PANTHER" id="PTHR46951">
    <property type="entry name" value="BED-TYPE DOMAIN-CONTAINING PROTEIN"/>
    <property type="match status" value="1"/>
</dbReference>